<accession>A0A1Y0EPD7</accession>
<reference evidence="2 3" key="1">
    <citation type="submission" date="2017-05" db="EMBL/GenBank/DDBJ databases">
        <authorList>
            <person name="Song R."/>
            <person name="Chenine A.L."/>
            <person name="Ruprecht R.M."/>
        </authorList>
    </citation>
    <scope>NUCLEOTIDE SEQUENCE [LARGE SCALE GENOMIC DNA]</scope>
    <source>
        <strain evidence="2 3">DSM 26136</strain>
    </source>
</reference>
<evidence type="ECO:0000313" key="2">
    <source>
        <dbReference type="EMBL" id="ARU05310.1"/>
    </source>
</evidence>
<keyword evidence="1" id="KW-0732">Signal</keyword>
<keyword evidence="3" id="KW-1185">Reference proteome</keyword>
<dbReference type="EMBL" id="CP021455">
    <property type="protein sequence ID" value="ARU05310.1"/>
    <property type="molecule type" value="Genomic_DNA"/>
</dbReference>
<dbReference type="Proteomes" id="UP000196138">
    <property type="component" value="Chromosome"/>
</dbReference>
<dbReference type="OrthoDB" id="8796584at2"/>
<dbReference type="KEGG" id="cser:CCO03_12005"/>
<sequence>MSFKKIALAVLATAAVLPAMAQSAANVSPDVLKRAEVLADLDMWYAAGMHHVQGQWEIGDASQTPEFRKYQELRNSPQYVAAVQARLSGDTALASKAGGAQAAE</sequence>
<organism evidence="2 3">
    <name type="scientific">Comamonas serinivorans</name>
    <dbReference type="NCBI Taxonomy" id="1082851"/>
    <lineage>
        <taxon>Bacteria</taxon>
        <taxon>Pseudomonadati</taxon>
        <taxon>Pseudomonadota</taxon>
        <taxon>Betaproteobacteria</taxon>
        <taxon>Burkholderiales</taxon>
        <taxon>Comamonadaceae</taxon>
        <taxon>Comamonas</taxon>
    </lineage>
</organism>
<feature type="signal peptide" evidence="1">
    <location>
        <begin position="1"/>
        <end position="21"/>
    </location>
</feature>
<proteinExistence type="predicted"/>
<name>A0A1Y0EPD7_9BURK</name>
<feature type="chain" id="PRO_5012417487" description="DUF4148 domain-containing protein" evidence="1">
    <location>
        <begin position="22"/>
        <end position="104"/>
    </location>
</feature>
<dbReference type="RefSeq" id="WP_087281343.1">
    <property type="nucleotide sequence ID" value="NZ_CP021455.1"/>
</dbReference>
<evidence type="ECO:0000256" key="1">
    <source>
        <dbReference type="SAM" id="SignalP"/>
    </source>
</evidence>
<evidence type="ECO:0000313" key="3">
    <source>
        <dbReference type="Proteomes" id="UP000196138"/>
    </source>
</evidence>
<dbReference type="AlphaFoldDB" id="A0A1Y0EPD7"/>
<gene>
    <name evidence="2" type="ORF">CCO03_12005</name>
</gene>
<protein>
    <recommendedName>
        <fullName evidence="4">DUF4148 domain-containing protein</fullName>
    </recommendedName>
</protein>
<evidence type="ECO:0008006" key="4">
    <source>
        <dbReference type="Google" id="ProtNLM"/>
    </source>
</evidence>